<evidence type="ECO:0000313" key="2">
    <source>
        <dbReference type="Proteomes" id="UP001146351"/>
    </source>
</evidence>
<dbReference type="OrthoDB" id="4469984at2759"/>
<name>A0A9W9HS95_9EURO</name>
<reference evidence="1" key="2">
    <citation type="journal article" date="2023" name="IMA Fungus">
        <title>Comparative genomic study of the Penicillium genus elucidates a diverse pangenome and 15 lateral gene transfer events.</title>
        <authorList>
            <person name="Petersen C."/>
            <person name="Sorensen T."/>
            <person name="Nielsen M.R."/>
            <person name="Sondergaard T.E."/>
            <person name="Sorensen J.L."/>
            <person name="Fitzpatrick D.A."/>
            <person name="Frisvad J.C."/>
            <person name="Nielsen K.L."/>
        </authorList>
    </citation>
    <scope>NUCLEOTIDE SEQUENCE</scope>
    <source>
        <strain evidence="1">IBT 21917</strain>
    </source>
</reference>
<proteinExistence type="predicted"/>
<accession>A0A9W9HS95</accession>
<protein>
    <submittedName>
        <fullName evidence="1">Uncharacterized protein</fullName>
    </submittedName>
</protein>
<keyword evidence="2" id="KW-1185">Reference proteome</keyword>
<organism evidence="1 2">
    <name type="scientific">Penicillium capsulatum</name>
    <dbReference type="NCBI Taxonomy" id="69766"/>
    <lineage>
        <taxon>Eukaryota</taxon>
        <taxon>Fungi</taxon>
        <taxon>Dikarya</taxon>
        <taxon>Ascomycota</taxon>
        <taxon>Pezizomycotina</taxon>
        <taxon>Eurotiomycetes</taxon>
        <taxon>Eurotiomycetidae</taxon>
        <taxon>Eurotiales</taxon>
        <taxon>Aspergillaceae</taxon>
        <taxon>Penicillium</taxon>
    </lineage>
</organism>
<comment type="caution">
    <text evidence="1">The sequence shown here is derived from an EMBL/GenBank/DDBJ whole genome shotgun (WGS) entry which is preliminary data.</text>
</comment>
<dbReference type="AlphaFoldDB" id="A0A9W9HS95"/>
<dbReference type="EMBL" id="JAPQKO010000006">
    <property type="protein sequence ID" value="KAJ5156182.1"/>
    <property type="molecule type" value="Genomic_DNA"/>
</dbReference>
<evidence type="ECO:0000313" key="1">
    <source>
        <dbReference type="EMBL" id="KAJ5156182.1"/>
    </source>
</evidence>
<reference evidence="1" key="1">
    <citation type="submission" date="2022-11" db="EMBL/GenBank/DDBJ databases">
        <authorList>
            <person name="Petersen C."/>
        </authorList>
    </citation>
    <scope>NUCLEOTIDE SEQUENCE</scope>
    <source>
        <strain evidence="1">IBT 21917</strain>
    </source>
</reference>
<sequence>MALRQHVRKPQAWHEVDRVTSVYFTQSNITFINLEGLLDNSLLLTFRYHSTKRPSVQDEPQIWQSRIRTCKTRIRRRAHGFLPSALNEGRLVQDIEDGSADEMIMQLRIPDDRAMAWKTVALALLTLRQIDRKTWHLLASIEDSVDIAGFSWEELMLNDQSITGEGCDSPVVNMLDETRESTGSEDRALSYWVESHTSPAQVCLQGTW</sequence>
<gene>
    <name evidence="1" type="ORF">N7492_008985</name>
</gene>
<dbReference type="Proteomes" id="UP001146351">
    <property type="component" value="Unassembled WGS sequence"/>
</dbReference>